<feature type="transmembrane region" description="Helical" evidence="1">
    <location>
        <begin position="226"/>
        <end position="245"/>
    </location>
</feature>
<keyword evidence="1" id="KW-0472">Membrane</keyword>
<keyword evidence="1" id="KW-1133">Transmembrane helix</keyword>
<dbReference type="Proteomes" id="UP001221411">
    <property type="component" value="Unassembled WGS sequence"/>
</dbReference>
<evidence type="ECO:0000256" key="1">
    <source>
        <dbReference type="SAM" id="Phobius"/>
    </source>
</evidence>
<gene>
    <name evidence="2" type="ORF">POL67_03315</name>
</gene>
<feature type="transmembrane region" description="Helical" evidence="1">
    <location>
        <begin position="138"/>
        <end position="158"/>
    </location>
</feature>
<sequence>MPLSLWDLQDLLAAKPFGPIAVVAFCVSLVTSLALVVAALFARRSGATKTTRVLMTLTFGTFALGAFAVSRVLANAHAAILDPTLSPEKMGWAWGKAFTEIHAAWLVLGLGLVPIAVFSGASFALLTRRAGALRPFTVAAALACALGAATGVGVSYHFDTTNVRLGLFCGSVEDRNKCILDLQQEGRDVSSTARVVILALATLGSGLLVVVSRRNRKEPDARDPEGMLSLGAAVFAFGLAGWTGARGMAHDARHPLPLPAGHEGYCSAWNLPPATSLPPAGPCDGSDDALEVAIDEGGIRIDGVHTADVADLLVVLENKRKLYHLVQQKELVNPIVVIASPADTPMASLVPILAAVQNDYRGRVAILGAHPEGRVSTATLGEVTLRRRCCWSKLRMAPDGAPLSTYATWGDVARAMSEGAFFRLDP</sequence>
<name>A0ABT5EEW9_9BACT</name>
<evidence type="ECO:0000313" key="2">
    <source>
        <dbReference type="EMBL" id="MDC0740359.1"/>
    </source>
</evidence>
<dbReference type="RefSeq" id="WP_271915534.1">
    <property type="nucleotide sequence ID" value="NZ_JAQNDO010000001.1"/>
</dbReference>
<organism evidence="2 3">
    <name type="scientific">Polyangium mundeleinium</name>
    <dbReference type="NCBI Taxonomy" id="2995306"/>
    <lineage>
        <taxon>Bacteria</taxon>
        <taxon>Pseudomonadati</taxon>
        <taxon>Myxococcota</taxon>
        <taxon>Polyangia</taxon>
        <taxon>Polyangiales</taxon>
        <taxon>Polyangiaceae</taxon>
        <taxon>Polyangium</taxon>
    </lineage>
</organism>
<keyword evidence="3" id="KW-1185">Reference proteome</keyword>
<reference evidence="2 3" key="1">
    <citation type="submission" date="2022-11" db="EMBL/GenBank/DDBJ databases">
        <title>Minimal conservation of predation-associated metabolite biosynthetic gene clusters underscores biosynthetic potential of Myxococcota including descriptions for ten novel species: Archangium lansinium sp. nov., Myxococcus landrumus sp. nov., Nannocystis bai.</title>
        <authorList>
            <person name="Ahearne A."/>
            <person name="Stevens C."/>
            <person name="Dowd S."/>
        </authorList>
    </citation>
    <scope>NUCLEOTIDE SEQUENCE [LARGE SCALE GENOMIC DNA]</scope>
    <source>
        <strain evidence="2 3">RJM3</strain>
    </source>
</reference>
<comment type="caution">
    <text evidence="2">The sequence shown here is derived from an EMBL/GenBank/DDBJ whole genome shotgun (WGS) entry which is preliminary data.</text>
</comment>
<feature type="transmembrane region" description="Helical" evidence="1">
    <location>
        <begin position="54"/>
        <end position="81"/>
    </location>
</feature>
<feature type="transmembrane region" description="Helical" evidence="1">
    <location>
        <begin position="101"/>
        <end position="126"/>
    </location>
</feature>
<dbReference type="EMBL" id="JAQNDO010000001">
    <property type="protein sequence ID" value="MDC0740359.1"/>
    <property type="molecule type" value="Genomic_DNA"/>
</dbReference>
<accession>A0ABT5EEW9</accession>
<protein>
    <submittedName>
        <fullName evidence="2">Uncharacterized protein</fullName>
    </submittedName>
</protein>
<feature type="transmembrane region" description="Helical" evidence="1">
    <location>
        <begin position="195"/>
        <end position="214"/>
    </location>
</feature>
<keyword evidence="1" id="KW-0812">Transmembrane</keyword>
<evidence type="ECO:0000313" key="3">
    <source>
        <dbReference type="Proteomes" id="UP001221411"/>
    </source>
</evidence>
<feature type="transmembrane region" description="Helical" evidence="1">
    <location>
        <begin position="20"/>
        <end position="42"/>
    </location>
</feature>
<proteinExistence type="predicted"/>